<dbReference type="Proteomes" id="UP000294914">
    <property type="component" value="Unassembled WGS sequence"/>
</dbReference>
<dbReference type="Gene3D" id="1.10.3210.10">
    <property type="entry name" value="Hypothetical protein af1432"/>
    <property type="match status" value="1"/>
</dbReference>
<organism evidence="2 3">
    <name type="scientific">Thiohalophilus thiocyanatoxydans</name>
    <dbReference type="NCBI Taxonomy" id="381308"/>
    <lineage>
        <taxon>Bacteria</taxon>
        <taxon>Pseudomonadati</taxon>
        <taxon>Pseudomonadota</taxon>
        <taxon>Gammaproteobacteria</taxon>
        <taxon>Thiohalomonadales</taxon>
        <taxon>Thiohalophilaceae</taxon>
        <taxon>Thiohalophilus</taxon>
    </lineage>
</organism>
<evidence type="ECO:0000313" key="3">
    <source>
        <dbReference type="Proteomes" id="UP000294914"/>
    </source>
</evidence>
<evidence type="ECO:0000259" key="1">
    <source>
        <dbReference type="PROSITE" id="PS51833"/>
    </source>
</evidence>
<reference evidence="2 3" key="1">
    <citation type="submission" date="2019-03" db="EMBL/GenBank/DDBJ databases">
        <title>Genomic Encyclopedia of Type Strains, Phase IV (KMG-IV): sequencing the most valuable type-strain genomes for metagenomic binning, comparative biology and taxonomic classification.</title>
        <authorList>
            <person name="Goeker M."/>
        </authorList>
    </citation>
    <scope>NUCLEOTIDE SEQUENCE [LARGE SCALE GENOMIC DNA]</scope>
    <source>
        <strain evidence="2 3">DSM 16326</strain>
    </source>
</reference>
<gene>
    <name evidence="2" type="ORF">EDC23_0618</name>
</gene>
<evidence type="ECO:0000313" key="2">
    <source>
        <dbReference type="EMBL" id="TDY04245.1"/>
    </source>
</evidence>
<dbReference type="OrthoDB" id="9770715at2"/>
<name>A0A4V3H4R7_9GAMM</name>
<dbReference type="PANTHER" id="PTHR33525">
    <property type="match status" value="1"/>
</dbReference>
<dbReference type="InterPro" id="IPR013976">
    <property type="entry name" value="HDOD"/>
</dbReference>
<keyword evidence="3" id="KW-1185">Reference proteome</keyword>
<dbReference type="AlphaFoldDB" id="A0A4V3H4R7"/>
<dbReference type="InterPro" id="IPR006675">
    <property type="entry name" value="HDIG_dom"/>
</dbReference>
<feature type="domain" description="HDOD" evidence="1">
    <location>
        <begin position="15"/>
        <end position="210"/>
    </location>
</feature>
<dbReference type="InterPro" id="IPR003607">
    <property type="entry name" value="HD/PDEase_dom"/>
</dbReference>
<dbReference type="InterPro" id="IPR052340">
    <property type="entry name" value="RNase_Y/CdgJ"/>
</dbReference>
<dbReference type="PANTHER" id="PTHR33525:SF3">
    <property type="entry name" value="RIBONUCLEASE Y"/>
    <property type="match status" value="1"/>
</dbReference>
<dbReference type="SMART" id="SM00471">
    <property type="entry name" value="HDc"/>
    <property type="match status" value="1"/>
</dbReference>
<comment type="caution">
    <text evidence="2">The sequence shown here is derived from an EMBL/GenBank/DDBJ whole genome shotgun (WGS) entry which is preliminary data.</text>
</comment>
<dbReference type="GO" id="GO:0016740">
    <property type="term" value="F:transferase activity"/>
    <property type="evidence" value="ECO:0007669"/>
    <property type="project" value="UniProtKB-KW"/>
</dbReference>
<keyword evidence="2" id="KW-0808">Transferase</keyword>
<dbReference type="SUPFAM" id="SSF109604">
    <property type="entry name" value="HD-domain/PDEase-like"/>
    <property type="match status" value="1"/>
</dbReference>
<protein>
    <submittedName>
        <fullName evidence="2">Putative nucleotidyltransferase with HDIG domain</fullName>
    </submittedName>
</protein>
<sequence>MAPAIDPRLYDRLEEITLPGIVARLNTMINDLACSTADIAGILQQDTTLTNRILKIVNSPFYNLPPQIDDISTAITLVGPHGLRDIVMATALIRQYNQFPEGVVTPEQFWRHSLAVASAARTVGERMQIANTERLFIAGLLHDMGKLVMYLLGPEKSREVLARARQGENRLCHIERDLFGADHAEVGALLLHQWRMPEAVIEAVALHHQPALAKHDIRQSAIVYLANAIGNTIEAPISPNADLPVDTRIWDMLDLDPGEGDDLTDESRQTLQYVLQAMHPELTEC</sequence>
<dbReference type="CDD" id="cd00077">
    <property type="entry name" value="HDc"/>
    <property type="match status" value="1"/>
</dbReference>
<dbReference type="EMBL" id="SOQX01000001">
    <property type="protein sequence ID" value="TDY04245.1"/>
    <property type="molecule type" value="Genomic_DNA"/>
</dbReference>
<accession>A0A4V3H4R7</accession>
<dbReference type="RefSeq" id="WP_134080988.1">
    <property type="nucleotide sequence ID" value="NZ_SOQX01000001.1"/>
</dbReference>
<dbReference type="NCBIfam" id="TIGR00277">
    <property type="entry name" value="HDIG"/>
    <property type="match status" value="1"/>
</dbReference>
<proteinExistence type="predicted"/>
<dbReference type="Pfam" id="PF08668">
    <property type="entry name" value="HDOD"/>
    <property type="match status" value="1"/>
</dbReference>
<dbReference type="PROSITE" id="PS51833">
    <property type="entry name" value="HDOD"/>
    <property type="match status" value="1"/>
</dbReference>